<feature type="compositionally biased region" description="Polar residues" evidence="1">
    <location>
        <begin position="1"/>
        <end position="26"/>
    </location>
</feature>
<dbReference type="Proteomes" id="UP000235786">
    <property type="component" value="Unassembled WGS sequence"/>
</dbReference>
<dbReference type="EMBL" id="KZ613948">
    <property type="protein sequence ID" value="PMD37835.1"/>
    <property type="molecule type" value="Genomic_DNA"/>
</dbReference>
<dbReference type="AlphaFoldDB" id="A0A2J6RH45"/>
<feature type="region of interest" description="Disordered" evidence="1">
    <location>
        <begin position="1"/>
        <end position="30"/>
    </location>
</feature>
<evidence type="ECO:0000313" key="2">
    <source>
        <dbReference type="EMBL" id="PMD37835.1"/>
    </source>
</evidence>
<gene>
    <name evidence="2" type="ORF">L207DRAFT_513831</name>
</gene>
<organism evidence="2 3">
    <name type="scientific">Hyaloscypha variabilis (strain UAMH 11265 / GT02V1 / F)</name>
    <name type="common">Meliniomyces variabilis</name>
    <dbReference type="NCBI Taxonomy" id="1149755"/>
    <lineage>
        <taxon>Eukaryota</taxon>
        <taxon>Fungi</taxon>
        <taxon>Dikarya</taxon>
        <taxon>Ascomycota</taxon>
        <taxon>Pezizomycotina</taxon>
        <taxon>Leotiomycetes</taxon>
        <taxon>Helotiales</taxon>
        <taxon>Hyaloscyphaceae</taxon>
        <taxon>Hyaloscypha</taxon>
        <taxon>Hyaloscypha variabilis</taxon>
    </lineage>
</organism>
<proteinExistence type="predicted"/>
<reference evidence="2 3" key="1">
    <citation type="submission" date="2016-04" db="EMBL/GenBank/DDBJ databases">
        <title>A degradative enzymes factory behind the ericoid mycorrhizal symbiosis.</title>
        <authorList>
            <consortium name="DOE Joint Genome Institute"/>
            <person name="Martino E."/>
            <person name="Morin E."/>
            <person name="Grelet G."/>
            <person name="Kuo A."/>
            <person name="Kohler A."/>
            <person name="Daghino S."/>
            <person name="Barry K."/>
            <person name="Choi C."/>
            <person name="Cichocki N."/>
            <person name="Clum A."/>
            <person name="Copeland A."/>
            <person name="Hainaut M."/>
            <person name="Haridas S."/>
            <person name="Labutti K."/>
            <person name="Lindquist E."/>
            <person name="Lipzen A."/>
            <person name="Khouja H.-R."/>
            <person name="Murat C."/>
            <person name="Ohm R."/>
            <person name="Olson A."/>
            <person name="Spatafora J."/>
            <person name="Veneault-Fourrey C."/>
            <person name="Henrissat B."/>
            <person name="Grigoriev I."/>
            <person name="Martin F."/>
            <person name="Perotto S."/>
        </authorList>
    </citation>
    <scope>NUCLEOTIDE SEQUENCE [LARGE SCALE GENOMIC DNA]</scope>
    <source>
        <strain evidence="2 3">F</strain>
    </source>
</reference>
<keyword evidence="3" id="KW-1185">Reference proteome</keyword>
<name>A0A2J6RH45_HYAVF</name>
<sequence length="63" mass="7147">MRHSSSSSHRLGQNQQPISALSTSMSGPRIMKCPHRTIMRMGRGQRDWESEYLHEHLSSGLAI</sequence>
<protein>
    <submittedName>
        <fullName evidence="2">Uncharacterized protein</fullName>
    </submittedName>
</protein>
<evidence type="ECO:0000313" key="3">
    <source>
        <dbReference type="Proteomes" id="UP000235786"/>
    </source>
</evidence>
<evidence type="ECO:0000256" key="1">
    <source>
        <dbReference type="SAM" id="MobiDB-lite"/>
    </source>
</evidence>
<accession>A0A2J6RH45</accession>